<name>A0A0E9VIE1_ANGAN</name>
<sequence length="38" mass="4372">MRSPRFSVAPHPEAERLPLTQLRPQLRVLPRPRGTACH</sequence>
<dbReference type="EMBL" id="GBXM01031579">
    <property type="protein sequence ID" value="JAH76998.1"/>
    <property type="molecule type" value="Transcribed_RNA"/>
</dbReference>
<protein>
    <submittedName>
        <fullName evidence="2">Uncharacterized protein</fullName>
    </submittedName>
</protein>
<feature type="compositionally biased region" description="Low complexity" evidence="1">
    <location>
        <begin position="17"/>
        <end position="38"/>
    </location>
</feature>
<evidence type="ECO:0000313" key="2">
    <source>
        <dbReference type="EMBL" id="JAH76998.1"/>
    </source>
</evidence>
<reference evidence="2" key="1">
    <citation type="submission" date="2014-11" db="EMBL/GenBank/DDBJ databases">
        <authorList>
            <person name="Amaro Gonzalez C."/>
        </authorList>
    </citation>
    <scope>NUCLEOTIDE SEQUENCE</scope>
</reference>
<proteinExistence type="predicted"/>
<dbReference type="AlphaFoldDB" id="A0A0E9VIE1"/>
<feature type="region of interest" description="Disordered" evidence="1">
    <location>
        <begin position="1"/>
        <end position="38"/>
    </location>
</feature>
<reference evidence="2" key="2">
    <citation type="journal article" date="2015" name="Fish Shellfish Immunol.">
        <title>Early steps in the European eel (Anguilla anguilla)-Vibrio vulnificus interaction in the gills: Role of the RtxA13 toxin.</title>
        <authorList>
            <person name="Callol A."/>
            <person name="Pajuelo D."/>
            <person name="Ebbesson L."/>
            <person name="Teles M."/>
            <person name="MacKenzie S."/>
            <person name="Amaro C."/>
        </authorList>
    </citation>
    <scope>NUCLEOTIDE SEQUENCE</scope>
</reference>
<accession>A0A0E9VIE1</accession>
<evidence type="ECO:0000256" key="1">
    <source>
        <dbReference type="SAM" id="MobiDB-lite"/>
    </source>
</evidence>
<organism evidence="2">
    <name type="scientific">Anguilla anguilla</name>
    <name type="common">European freshwater eel</name>
    <name type="synonym">Muraena anguilla</name>
    <dbReference type="NCBI Taxonomy" id="7936"/>
    <lineage>
        <taxon>Eukaryota</taxon>
        <taxon>Metazoa</taxon>
        <taxon>Chordata</taxon>
        <taxon>Craniata</taxon>
        <taxon>Vertebrata</taxon>
        <taxon>Euteleostomi</taxon>
        <taxon>Actinopterygii</taxon>
        <taxon>Neopterygii</taxon>
        <taxon>Teleostei</taxon>
        <taxon>Anguilliformes</taxon>
        <taxon>Anguillidae</taxon>
        <taxon>Anguilla</taxon>
    </lineage>
</organism>